<dbReference type="SUPFAM" id="SSF47384">
    <property type="entry name" value="Homodimeric domain of signal transducing histidine kinase"/>
    <property type="match status" value="1"/>
</dbReference>
<dbReference type="Pfam" id="PF00069">
    <property type="entry name" value="Pkinase"/>
    <property type="match status" value="1"/>
</dbReference>
<dbReference type="PROSITE" id="PS50109">
    <property type="entry name" value="HIS_KIN"/>
    <property type="match status" value="1"/>
</dbReference>
<dbReference type="Gene3D" id="3.30.565.10">
    <property type="entry name" value="Histidine kinase-like ATPase, C-terminal domain"/>
    <property type="match status" value="1"/>
</dbReference>
<dbReference type="SUPFAM" id="SSF52172">
    <property type="entry name" value="CheY-like"/>
    <property type="match status" value="1"/>
</dbReference>
<dbReference type="PANTHER" id="PTHR43642:SF1">
    <property type="entry name" value="HYBRID SIGNAL TRANSDUCTION HISTIDINE KINASE G"/>
    <property type="match status" value="1"/>
</dbReference>
<dbReference type="Gene3D" id="3.40.50.2300">
    <property type="match status" value="1"/>
</dbReference>
<dbReference type="OrthoDB" id="342253at2157"/>
<evidence type="ECO:0000313" key="16">
    <source>
        <dbReference type="Proteomes" id="UP000245934"/>
    </source>
</evidence>
<dbReference type="Gene3D" id="1.10.287.130">
    <property type="match status" value="1"/>
</dbReference>
<dbReference type="CDD" id="cd00082">
    <property type="entry name" value="HisKA"/>
    <property type="match status" value="1"/>
</dbReference>
<dbReference type="Pfam" id="PF00072">
    <property type="entry name" value="Response_reg"/>
    <property type="match status" value="1"/>
</dbReference>
<dbReference type="SUPFAM" id="SSF48452">
    <property type="entry name" value="TPR-like"/>
    <property type="match status" value="1"/>
</dbReference>
<evidence type="ECO:0000256" key="6">
    <source>
        <dbReference type="ARBA" id="ARBA00022777"/>
    </source>
</evidence>
<keyword evidence="4" id="KW-0812">Transmembrane</keyword>
<dbReference type="FunFam" id="1.10.287.130:FF:000004">
    <property type="entry name" value="Ethylene receptor 1"/>
    <property type="match status" value="1"/>
</dbReference>
<evidence type="ECO:0000259" key="13">
    <source>
        <dbReference type="PROSITE" id="PS50109"/>
    </source>
</evidence>
<dbReference type="InterPro" id="IPR003594">
    <property type="entry name" value="HATPase_dom"/>
</dbReference>
<evidence type="ECO:0000256" key="2">
    <source>
        <dbReference type="ARBA" id="ARBA00022553"/>
    </source>
</evidence>
<dbReference type="Pfam" id="PF00512">
    <property type="entry name" value="HisKA"/>
    <property type="match status" value="1"/>
</dbReference>
<evidence type="ECO:0000256" key="8">
    <source>
        <dbReference type="ARBA" id="ARBA00022989"/>
    </source>
</evidence>
<dbReference type="Gene3D" id="3.30.450.40">
    <property type="match status" value="1"/>
</dbReference>
<evidence type="ECO:0000256" key="3">
    <source>
        <dbReference type="ARBA" id="ARBA00022679"/>
    </source>
</evidence>
<feature type="domain" description="Protein kinase" evidence="12">
    <location>
        <begin position="1"/>
        <end position="264"/>
    </location>
</feature>
<comment type="caution">
    <text evidence="15">The sequence shown here is derived from an EMBL/GenBank/DDBJ whole genome shotgun (WGS) entry which is preliminary data.</text>
</comment>
<dbReference type="InterPro" id="IPR003018">
    <property type="entry name" value="GAF"/>
</dbReference>
<proteinExistence type="predicted"/>
<dbReference type="Proteomes" id="UP000245934">
    <property type="component" value="Unassembled WGS sequence"/>
</dbReference>
<evidence type="ECO:0000313" key="15">
    <source>
        <dbReference type="EMBL" id="PWR75066.1"/>
    </source>
</evidence>
<reference evidence="15 16" key="1">
    <citation type="submission" date="2018-05" db="EMBL/GenBank/DDBJ databases">
        <title>Draft genome of Methanospirillum stamsii Pt1.</title>
        <authorList>
            <person name="Dueholm M.S."/>
            <person name="Nielsen P.H."/>
            <person name="Bakmann L.F."/>
            <person name="Otzen D.E."/>
        </authorList>
    </citation>
    <scope>NUCLEOTIDE SEQUENCE [LARGE SCALE GENOMIC DNA]</scope>
    <source>
        <strain evidence="15 16">Pt1</strain>
    </source>
</reference>
<dbReference type="InterPro" id="IPR003661">
    <property type="entry name" value="HisK_dim/P_dom"/>
</dbReference>
<evidence type="ECO:0000256" key="9">
    <source>
        <dbReference type="ARBA" id="ARBA00023136"/>
    </source>
</evidence>
<keyword evidence="2 10" id="KW-0597">Phosphoprotein</keyword>
<dbReference type="InterPro" id="IPR000719">
    <property type="entry name" value="Prot_kinase_dom"/>
</dbReference>
<dbReference type="Pfam" id="PF01590">
    <property type="entry name" value="GAF"/>
    <property type="match status" value="1"/>
</dbReference>
<evidence type="ECO:0000256" key="5">
    <source>
        <dbReference type="ARBA" id="ARBA00022741"/>
    </source>
</evidence>
<dbReference type="Gene3D" id="3.40.50.300">
    <property type="entry name" value="P-loop containing nucleotide triphosphate hydrolases"/>
    <property type="match status" value="1"/>
</dbReference>
<dbReference type="SUPFAM" id="SSF56112">
    <property type="entry name" value="Protein kinase-like (PK-like)"/>
    <property type="match status" value="1"/>
</dbReference>
<keyword evidence="6" id="KW-0418">Kinase</keyword>
<dbReference type="InterPro" id="IPR027417">
    <property type="entry name" value="P-loop_NTPase"/>
</dbReference>
<dbReference type="PANTHER" id="PTHR43642">
    <property type="entry name" value="HYBRID SIGNAL TRANSDUCTION HISTIDINE KINASE G"/>
    <property type="match status" value="1"/>
</dbReference>
<dbReference type="Pfam" id="PF02518">
    <property type="entry name" value="HATPase_c"/>
    <property type="match status" value="1"/>
</dbReference>
<dbReference type="InterPro" id="IPR029016">
    <property type="entry name" value="GAF-like_dom_sf"/>
</dbReference>
<dbReference type="FunFam" id="3.30.565.10:FF:000010">
    <property type="entry name" value="Sensor histidine kinase RcsC"/>
    <property type="match status" value="1"/>
</dbReference>
<dbReference type="SMART" id="SM00448">
    <property type="entry name" value="REC"/>
    <property type="match status" value="1"/>
</dbReference>
<dbReference type="SMART" id="SM00388">
    <property type="entry name" value="HisKA"/>
    <property type="match status" value="1"/>
</dbReference>
<dbReference type="GeneID" id="97611045"/>
<dbReference type="InterPro" id="IPR041664">
    <property type="entry name" value="AAA_16"/>
</dbReference>
<dbReference type="SUPFAM" id="SSF55874">
    <property type="entry name" value="ATPase domain of HSP90 chaperone/DNA topoisomerase II/histidine kinase"/>
    <property type="match status" value="1"/>
</dbReference>
<evidence type="ECO:0000256" key="10">
    <source>
        <dbReference type="PROSITE-ProRule" id="PRU00169"/>
    </source>
</evidence>
<dbReference type="SUPFAM" id="SSF55781">
    <property type="entry name" value="GAF domain-like"/>
    <property type="match status" value="1"/>
</dbReference>
<feature type="domain" description="Histidine kinase" evidence="13">
    <location>
        <begin position="1512"/>
        <end position="1730"/>
    </location>
</feature>
<evidence type="ECO:0000256" key="4">
    <source>
        <dbReference type="ARBA" id="ARBA00022692"/>
    </source>
</evidence>
<dbReference type="RefSeq" id="WP_109940497.1">
    <property type="nucleotide sequence ID" value="NZ_CP176366.1"/>
</dbReference>
<protein>
    <recommendedName>
        <fullName evidence="17">Histidine kinase</fullName>
    </recommendedName>
</protein>
<evidence type="ECO:0000259" key="14">
    <source>
        <dbReference type="PROSITE" id="PS50110"/>
    </source>
</evidence>
<dbReference type="Gene3D" id="1.10.510.10">
    <property type="entry name" value="Transferase(Phosphotransferase) domain 1"/>
    <property type="match status" value="1"/>
</dbReference>
<dbReference type="SMART" id="SM00387">
    <property type="entry name" value="HATPase_c"/>
    <property type="match status" value="1"/>
</dbReference>
<dbReference type="PROSITE" id="PS50110">
    <property type="entry name" value="RESPONSE_REGULATORY"/>
    <property type="match status" value="1"/>
</dbReference>
<name>A0A2V2NBR9_9EURY</name>
<dbReference type="InterPro" id="IPR053159">
    <property type="entry name" value="Hybrid_Histidine_Kinase"/>
</dbReference>
<dbReference type="InterPro" id="IPR004358">
    <property type="entry name" value="Sig_transdc_His_kin-like_C"/>
</dbReference>
<evidence type="ECO:0000256" key="7">
    <source>
        <dbReference type="ARBA" id="ARBA00022840"/>
    </source>
</evidence>
<dbReference type="GO" id="GO:0016020">
    <property type="term" value="C:membrane"/>
    <property type="evidence" value="ECO:0007669"/>
    <property type="project" value="UniProtKB-SubCell"/>
</dbReference>
<keyword evidence="7" id="KW-0067">ATP-binding</keyword>
<gene>
    <name evidence="15" type="ORF">DLD82_07575</name>
</gene>
<evidence type="ECO:0000259" key="12">
    <source>
        <dbReference type="PROSITE" id="PS50011"/>
    </source>
</evidence>
<sequence>MIQESEVPVLFFSGKETHLFCYHHDKLNSKVILKVISEKNPSRNVVKKFENEYSVTSLSKSPVIRKGLGKTFFRERPALILEYVEGNTIDSLISGKSLIVNEFLELAIKITRALVSLHDENIIHKNLDGSNILLDNSGNIRLIDLGIAIKIKSGLYQKPTPGIIEGNLSYLPPEQTGRVSMNICPGSDLYSVGILFYRMLTGGFPYVADDPLELLHFHIAGTPIPVHQLRPEIPVPISSIVLHLLEKNPDLRYKTAKGLLHDLQQCLRTWEIEGTISVFKPGLKDIAGDVVFPDHLYGRDKDLRLLESFFRKIPDKRLTVLFISGLSGVGKTALVHKLIPLVTQTGGIFIEGKFYEQNVTGPYSAWIDAFNNFVDIILSLSDKSVEWWKSRILFSVGNVGKVLTDLIPSLELLIGPQPDIPDLGGIETRNRFNYIFQKFIRAISGPENPLVIFLDDLQWIDESSLELFQTLCNDKESRSCLIIGAYRDNEVQDMHPLQKTIKVMESLGVTNQRIYLSDLCPDDISSLLLDIFHCSHDVSTSVSETLYLKSGGNIFIIRQIITSLVEKGEIGYNPESGEWNFDLLKISRLPVSDNVVDLMIRRISLLSFHTTRILTVAACIGSSFTAEIIVRVLTNEDISNIFFELTNLEENGFIYRNGSEYFFAHDGIYQAVQELLDDKSRQKIHFLIANILIELHPDYESKDIIFAIAHHYVFGFGHDSSLESRIQLARLCLIAGARARQSNAYLEAGDFFLKGISCLDPNGWEKHYDLMVQLNFGAAEVTFLSGKYDLMNELVRSIHSHVLSVSEKIPVVIHELNYLCLSGKLLEAINYGTRTLKEIGFEIPENPTPEDVTKSFSDTLNLLNEITIEAVDDLPDLTSGNFLSGLQIIEVISFPLYAQFPVKYAINSSIQVYNTLKLGKSVISPIAFCSFAGSLNFFGENYTAAYEIGKKGVDLISVCNAEAFESAIYFKYGSLIQPWAEHYSNIVKSFARSISKGYEIGDYTFIGYSALHQVTSAFLAGESLEEIIRITKENHLITTNLNQDLLVFLIDCFRECSELLHDNSCTELPILDETKWLEIAHKFSFYHGISIYYSIKMIKAIFLNDPDVQVYADEAIKYISGIIGSFGYPPIIFYYCISSLMTCESHPERKEELLETIQSYLNQLENVAEKCKMNFQHKVYLIKAELARSGGDFDSAMIFYEKAILGAYENQYINDEILACEMAGNFWIQRGMKSIAGHYLDRARNACIRWEAFGKVHLLEDKYKEIFSFYTSDNDNVSYTETNLDFLSVLKASQAISDEIDLKRLVKTLMQTVIENAGAERGVLILKQGTIFSVEADLIPDKGYLEIMMGMPLSKSVSLPIGLIQNAIRKKETIILSDASGDSQYSHTKQIRNLNLKSILCMPLVSGHNVTGVIYLENNLLEGAFTRDRVSVIEILASQAIISLKNARYYDEQIHLVRHLEQEINEKKRIEAELVRYQNQLEELVSERTRELQIAKVQAENANKAKSIFLSAMSHELRTPLNAIIGFSQLLQKSRNLTQKEQNQLETIFNSGSHLLKLITDLLDIGKIELNKLELESHPFNLSSTIHQVCEMSEITANEKKLNLRYVPLTEFPPYVLGDEQKLKQILINLLINAIKFTKEGIVTFNVSYDPEKETLLSEIEDTGIGIPPDKHEEIFIPFSQLNNENKIREGIGLGLSITKRLVELMDGKIDFSSVPNIGTKFIFEVRLPIVQKIEKTNFSKDVIGYNGDILSVLIVDDNEDNASLLISFLEPLGFKVYYVKNGADALQFVTEKRGDELLSLIFLDLVMPGMDGCEVLERFYQYFQILPFKVIGISATVYDTELKNKFVNLCDIFFEKPVNYVQIIDSIKNLLNIEWIYEPELKDSLKYSDNFGELISIIHSLPKAGIIEEIREFVISGDYKSLESKLEEIERTDKRLSGFCKKLSFFAANYDEVSMLSYLNEISGRIV</sequence>
<keyword evidence="8" id="KW-1133">Transmembrane helix</keyword>
<dbReference type="InterPro" id="IPR011009">
    <property type="entry name" value="Kinase-like_dom_sf"/>
</dbReference>
<organism evidence="15 16">
    <name type="scientific">Methanospirillum stamsii</name>
    <dbReference type="NCBI Taxonomy" id="1277351"/>
    <lineage>
        <taxon>Archaea</taxon>
        <taxon>Methanobacteriati</taxon>
        <taxon>Methanobacteriota</taxon>
        <taxon>Stenosarchaea group</taxon>
        <taxon>Methanomicrobia</taxon>
        <taxon>Methanomicrobiales</taxon>
        <taxon>Methanospirillaceae</taxon>
        <taxon>Methanospirillum</taxon>
    </lineage>
</organism>
<dbReference type="GO" id="GO:0005524">
    <property type="term" value="F:ATP binding"/>
    <property type="evidence" value="ECO:0007669"/>
    <property type="project" value="UniProtKB-KW"/>
</dbReference>
<dbReference type="InterPro" id="IPR011006">
    <property type="entry name" value="CheY-like_superfamily"/>
</dbReference>
<feature type="domain" description="Response regulatory" evidence="14">
    <location>
        <begin position="1752"/>
        <end position="1872"/>
    </location>
</feature>
<dbReference type="CDD" id="cd17546">
    <property type="entry name" value="REC_hyHK_CKI1_RcsC-like"/>
    <property type="match status" value="1"/>
</dbReference>
<dbReference type="CDD" id="cd16922">
    <property type="entry name" value="HATPase_EvgS-ArcB-TorS-like"/>
    <property type="match status" value="1"/>
</dbReference>
<evidence type="ECO:0000256" key="11">
    <source>
        <dbReference type="SAM" id="Coils"/>
    </source>
</evidence>
<dbReference type="CDD" id="cd14014">
    <property type="entry name" value="STKc_PknB_like"/>
    <property type="match status" value="1"/>
</dbReference>
<dbReference type="Pfam" id="PF13191">
    <property type="entry name" value="AAA_16"/>
    <property type="match status" value="1"/>
</dbReference>
<dbReference type="InterPro" id="IPR001789">
    <property type="entry name" value="Sig_transdc_resp-reg_receiver"/>
</dbReference>
<dbReference type="InterPro" id="IPR036890">
    <property type="entry name" value="HATPase_C_sf"/>
</dbReference>
<dbReference type="InterPro" id="IPR005467">
    <property type="entry name" value="His_kinase_dom"/>
</dbReference>
<feature type="coiled-coil region" evidence="11">
    <location>
        <begin position="1460"/>
        <end position="1487"/>
    </location>
</feature>
<dbReference type="EMBL" id="QGMZ01000014">
    <property type="protein sequence ID" value="PWR75066.1"/>
    <property type="molecule type" value="Genomic_DNA"/>
</dbReference>
<dbReference type="InterPro" id="IPR011990">
    <property type="entry name" value="TPR-like_helical_dom_sf"/>
</dbReference>
<keyword evidence="11" id="KW-0175">Coiled coil</keyword>
<feature type="modified residue" description="4-aspartylphosphate" evidence="10">
    <location>
        <position position="1805"/>
    </location>
</feature>
<keyword evidence="16" id="KW-1185">Reference proteome</keyword>
<comment type="subcellular location">
    <subcellularLocation>
        <location evidence="1">Membrane</location>
    </subcellularLocation>
</comment>
<keyword evidence="5" id="KW-0547">Nucleotide-binding</keyword>
<accession>A0A2V2NBR9</accession>
<dbReference type="InterPro" id="IPR036097">
    <property type="entry name" value="HisK_dim/P_sf"/>
</dbReference>
<dbReference type="PRINTS" id="PR00344">
    <property type="entry name" value="BCTRLSENSOR"/>
</dbReference>
<evidence type="ECO:0008006" key="17">
    <source>
        <dbReference type="Google" id="ProtNLM"/>
    </source>
</evidence>
<dbReference type="SUPFAM" id="SSF52540">
    <property type="entry name" value="P-loop containing nucleoside triphosphate hydrolases"/>
    <property type="match status" value="1"/>
</dbReference>
<dbReference type="GO" id="GO:0000155">
    <property type="term" value="F:phosphorelay sensor kinase activity"/>
    <property type="evidence" value="ECO:0007669"/>
    <property type="project" value="InterPro"/>
</dbReference>
<evidence type="ECO:0000256" key="1">
    <source>
        <dbReference type="ARBA" id="ARBA00004370"/>
    </source>
</evidence>
<dbReference type="PROSITE" id="PS50011">
    <property type="entry name" value="PROTEIN_KINASE_DOM"/>
    <property type="match status" value="1"/>
</dbReference>
<keyword evidence="9" id="KW-0472">Membrane</keyword>
<keyword evidence="3" id="KW-0808">Transferase</keyword>
<dbReference type="SMART" id="SM00065">
    <property type="entry name" value="GAF"/>
    <property type="match status" value="1"/>
</dbReference>